<reference evidence="1" key="1">
    <citation type="submission" date="2014-09" db="EMBL/GenBank/DDBJ databases">
        <authorList>
            <person name="Magalhaes I.L.F."/>
            <person name="Oliveira U."/>
            <person name="Santos F.R."/>
            <person name="Vidigal T.H.D.A."/>
            <person name="Brescovit A.D."/>
            <person name="Santos A.J."/>
        </authorList>
    </citation>
    <scope>NUCLEOTIDE SEQUENCE</scope>
    <source>
        <tissue evidence="1">Shoot tissue taken approximately 20 cm above the soil surface</tissue>
    </source>
</reference>
<evidence type="ECO:0000313" key="1">
    <source>
        <dbReference type="EMBL" id="JAE27944.1"/>
    </source>
</evidence>
<sequence length="43" mass="5111">MLAMIKLLLVREKLSEAFQDTTFLSKRTYKIFICIITSLFQKQ</sequence>
<dbReference type="AlphaFoldDB" id="A0A0A9GWL9"/>
<dbReference type="EMBL" id="GBRH01169952">
    <property type="protein sequence ID" value="JAE27944.1"/>
    <property type="molecule type" value="Transcribed_RNA"/>
</dbReference>
<protein>
    <submittedName>
        <fullName evidence="1">Uncharacterized protein</fullName>
    </submittedName>
</protein>
<name>A0A0A9GWL9_ARUDO</name>
<accession>A0A0A9GWL9</accession>
<reference evidence="1" key="2">
    <citation type="journal article" date="2015" name="Data Brief">
        <title>Shoot transcriptome of the giant reed, Arundo donax.</title>
        <authorList>
            <person name="Barrero R.A."/>
            <person name="Guerrero F.D."/>
            <person name="Moolhuijzen P."/>
            <person name="Goolsby J.A."/>
            <person name="Tidwell J."/>
            <person name="Bellgard S.E."/>
            <person name="Bellgard M.I."/>
        </authorList>
    </citation>
    <scope>NUCLEOTIDE SEQUENCE</scope>
    <source>
        <tissue evidence="1">Shoot tissue taken approximately 20 cm above the soil surface</tissue>
    </source>
</reference>
<proteinExistence type="predicted"/>
<organism evidence="1">
    <name type="scientific">Arundo donax</name>
    <name type="common">Giant reed</name>
    <name type="synonym">Donax arundinaceus</name>
    <dbReference type="NCBI Taxonomy" id="35708"/>
    <lineage>
        <taxon>Eukaryota</taxon>
        <taxon>Viridiplantae</taxon>
        <taxon>Streptophyta</taxon>
        <taxon>Embryophyta</taxon>
        <taxon>Tracheophyta</taxon>
        <taxon>Spermatophyta</taxon>
        <taxon>Magnoliopsida</taxon>
        <taxon>Liliopsida</taxon>
        <taxon>Poales</taxon>
        <taxon>Poaceae</taxon>
        <taxon>PACMAD clade</taxon>
        <taxon>Arundinoideae</taxon>
        <taxon>Arundineae</taxon>
        <taxon>Arundo</taxon>
    </lineage>
</organism>